<dbReference type="Gene3D" id="2.60.40.10">
    <property type="entry name" value="Immunoglobulins"/>
    <property type="match status" value="1"/>
</dbReference>
<feature type="region of interest" description="Disordered" evidence="1">
    <location>
        <begin position="59"/>
        <end position="120"/>
    </location>
</feature>
<accession>A0AA42BNI4</accession>
<feature type="compositionally biased region" description="Low complexity" evidence="1">
    <location>
        <begin position="94"/>
        <end position="104"/>
    </location>
</feature>
<evidence type="ECO:0000313" key="2">
    <source>
        <dbReference type="EMBL" id="MCP3429727.1"/>
    </source>
</evidence>
<gene>
    <name evidence="2" type="ORF">NLF92_12345</name>
</gene>
<dbReference type="InterPro" id="IPR013783">
    <property type="entry name" value="Ig-like_fold"/>
</dbReference>
<reference evidence="2" key="1">
    <citation type="submission" date="2022-07" db="EMBL/GenBank/DDBJ databases">
        <title>Characterization of the Novel Bacterium Alteromonas immobilis LMIT006 and Alteromonas gregis LMIT007.</title>
        <authorList>
            <person name="Lin X."/>
        </authorList>
    </citation>
    <scope>NUCLEOTIDE SEQUENCE</scope>
    <source>
        <strain evidence="2">LMIT007</strain>
    </source>
</reference>
<evidence type="ECO:0000256" key="1">
    <source>
        <dbReference type="SAM" id="MobiDB-lite"/>
    </source>
</evidence>
<sequence>MKDIKDLMDETVKTNPEAFVDGDANKLNSGAEITLPLSEKTTKDIVNTKSELATEFEKTGEQIVSDDNILNEQQHSKAEVQEQKEAQEKEAEESLASSEISAQETASELESPNEAPTVQEGVKSDVVNIVAEGEEVEEVVIEEPSFFARNWIWLGALAGGAIGYAASQDDDEPIPVPTLSISDNQVNASEATFTVSGTADKNASVAVTAGGLTKNVSTDINGAYTVTFTASDIADVGQGDISVSVTSNRNGGRVSETSSGSLQIDTINPDAPSIDTVATDNVIAASEVTSILVGNAEGGSTLALTIAGDVKSIVVSDEGTWSYTLTSEDVSAMEEGEETLTLSITDNFGNVSATTSFIIQVDTIAPIAPTITDVTADNVINGAEQTTTLSGTAEAN</sequence>
<protein>
    <recommendedName>
        <fullName evidence="4">Bacterial Ig-like domain-containing protein</fullName>
    </recommendedName>
</protein>
<feature type="non-terminal residue" evidence="2">
    <location>
        <position position="396"/>
    </location>
</feature>
<evidence type="ECO:0008006" key="4">
    <source>
        <dbReference type="Google" id="ProtNLM"/>
    </source>
</evidence>
<dbReference type="EMBL" id="JANATA010000033">
    <property type="protein sequence ID" value="MCP3429727.1"/>
    <property type="molecule type" value="Genomic_DNA"/>
</dbReference>
<dbReference type="RefSeq" id="WP_254102423.1">
    <property type="nucleotide sequence ID" value="NZ_JANATA010000033.1"/>
</dbReference>
<proteinExistence type="predicted"/>
<dbReference type="NCBIfam" id="NF033510">
    <property type="entry name" value="Ca_tandemer"/>
    <property type="match status" value="2"/>
</dbReference>
<comment type="caution">
    <text evidence="2">The sequence shown here is derived from an EMBL/GenBank/DDBJ whole genome shotgun (WGS) entry which is preliminary data.</text>
</comment>
<dbReference type="AlphaFoldDB" id="A0AA42BNI4"/>
<dbReference type="Proteomes" id="UP001165413">
    <property type="component" value="Unassembled WGS sequence"/>
</dbReference>
<name>A0AA42BNI4_9ALTE</name>
<keyword evidence="3" id="KW-1185">Reference proteome</keyword>
<feature type="compositionally biased region" description="Polar residues" evidence="1">
    <location>
        <begin position="105"/>
        <end position="116"/>
    </location>
</feature>
<organism evidence="2 3">
    <name type="scientific">Opacimonas viscosa</name>
    <dbReference type="NCBI Taxonomy" id="2961944"/>
    <lineage>
        <taxon>Bacteria</taxon>
        <taxon>Pseudomonadati</taxon>
        <taxon>Pseudomonadota</taxon>
        <taxon>Gammaproteobacteria</taxon>
        <taxon>Alteromonadales</taxon>
        <taxon>Alteromonadaceae</taxon>
        <taxon>Opacimonas</taxon>
    </lineage>
</organism>
<evidence type="ECO:0000313" key="3">
    <source>
        <dbReference type="Proteomes" id="UP001165413"/>
    </source>
</evidence>
<feature type="compositionally biased region" description="Basic and acidic residues" evidence="1">
    <location>
        <begin position="74"/>
        <end position="89"/>
    </location>
</feature>
<dbReference type="Gene3D" id="3.30.420.430">
    <property type="match status" value="1"/>
</dbReference>